<feature type="transmembrane region" description="Helical" evidence="1">
    <location>
        <begin position="615"/>
        <end position="633"/>
    </location>
</feature>
<keyword evidence="1" id="KW-0472">Membrane</keyword>
<keyword evidence="4" id="KW-1185">Reference proteome</keyword>
<dbReference type="OrthoDB" id="405996at2759"/>
<evidence type="ECO:0000259" key="2">
    <source>
        <dbReference type="PROSITE" id="PS50275"/>
    </source>
</evidence>
<dbReference type="STRING" id="554055.A0A2P6VH91"/>
<dbReference type="PROSITE" id="PS50275">
    <property type="entry name" value="SAC"/>
    <property type="match status" value="1"/>
</dbReference>
<feature type="transmembrane region" description="Helical" evidence="1">
    <location>
        <begin position="12"/>
        <end position="30"/>
    </location>
</feature>
<gene>
    <name evidence="3" type="ORF">C2E20_3439</name>
</gene>
<sequence length="690" mass="73544">MAYSKTTPGQIAAQLAVGAAALGLFYNSFYRKPEAKPSLAGEPTPAASSAAGASAAATLVALDAEAANTAGKVWAAKQKQADAESEAPGTPSLALYPSMRLQRLGSIAVVQPVWGGEVAGPSLTCDLETGTLALAEHPKVDKGFSEVFGVLGLARLEAGPALVVITGLEEVATLRGHPLFRVTKTEVLADTRNGKWKSTDHSFLKLLKSGTDPSRYGGSLYLSHGGDATLTQQRYEASQGGVPWQRAALSFTWNRNLAAPLLEAGMARFVPPVFQGFAGEIKELSLPGSGSRGHDVRVTLIARRSLRRAGCRQWRRGADLVAAVANFVESEQLTVIDGGAVQASFVQIRGSIPLLWSQTPCLKYKIPIRLAPPARSDAVFAEHARHLIDGYREVVGINLANQGGREGRLSAAYADAARAFAASGPGPAAFRLEPFDFHKQCGAANYARLAVLWEGIEREFKRFGYWFRDNAGTAAAQAGVFRTNCIDCLDRTNVVQGMLGKKQLEHLLQRLGLMREGASLPQALPEIDVAFRVMWADHGDEVSMQYAGTGAMKSAFTRTGKRDIWGLLDDGAKSLTRYYLNNFADGHKQDAIDLVTGSYTVVPGKRAPFHRQGSPAVPLLAVAALLLLAWFNLRGLAAAGGLLGAAPTALAQQVAAPLALAATLLFVVMRAGQQLVDRPQLRPDAAAPWH</sequence>
<reference evidence="3 4" key="1">
    <citation type="journal article" date="2018" name="Plant J.">
        <title>Genome sequences of Chlorella sorokiniana UTEX 1602 and Micractinium conductrix SAG 241.80: implications to maltose excretion by a green alga.</title>
        <authorList>
            <person name="Arriola M.B."/>
            <person name="Velmurugan N."/>
            <person name="Zhang Y."/>
            <person name="Plunkett M.H."/>
            <person name="Hondzo H."/>
            <person name="Barney B.M."/>
        </authorList>
    </citation>
    <scope>NUCLEOTIDE SEQUENCE [LARGE SCALE GENOMIC DNA]</scope>
    <source>
        <strain evidence="3 4">SAG 241.80</strain>
    </source>
</reference>
<keyword evidence="1" id="KW-0812">Transmembrane</keyword>
<comment type="caution">
    <text evidence="3">The sequence shown here is derived from an EMBL/GenBank/DDBJ whole genome shotgun (WGS) entry which is preliminary data.</text>
</comment>
<keyword evidence="1" id="KW-1133">Transmembrane helix</keyword>
<dbReference type="AlphaFoldDB" id="A0A2P6VH91"/>
<dbReference type="GO" id="GO:0043812">
    <property type="term" value="F:phosphatidylinositol-4-phosphate phosphatase activity"/>
    <property type="evidence" value="ECO:0007669"/>
    <property type="project" value="TreeGrafter"/>
</dbReference>
<evidence type="ECO:0000313" key="4">
    <source>
        <dbReference type="Proteomes" id="UP000239649"/>
    </source>
</evidence>
<protein>
    <submittedName>
        <fullName evidence="3">Phosphoinositide phosphatase SAC8 isoform X2</fullName>
    </submittedName>
</protein>
<name>A0A2P6VH91_9CHLO</name>
<feature type="transmembrane region" description="Helical" evidence="1">
    <location>
        <begin position="653"/>
        <end position="672"/>
    </location>
</feature>
<dbReference type="GO" id="GO:0005783">
    <property type="term" value="C:endoplasmic reticulum"/>
    <property type="evidence" value="ECO:0007669"/>
    <property type="project" value="TreeGrafter"/>
</dbReference>
<proteinExistence type="predicted"/>
<accession>A0A2P6VH91</accession>
<evidence type="ECO:0000256" key="1">
    <source>
        <dbReference type="SAM" id="Phobius"/>
    </source>
</evidence>
<dbReference type="PANTHER" id="PTHR45662:SF2">
    <property type="entry name" value="PHOSPHATIDYLINOSITOL-3-PHOSPHATASE SAC1"/>
    <property type="match status" value="1"/>
</dbReference>
<dbReference type="GO" id="GO:0046856">
    <property type="term" value="P:phosphatidylinositol dephosphorylation"/>
    <property type="evidence" value="ECO:0007669"/>
    <property type="project" value="TreeGrafter"/>
</dbReference>
<dbReference type="PANTHER" id="PTHR45662">
    <property type="entry name" value="PHOSPHATIDYLINOSITIDE PHOSPHATASE SAC1"/>
    <property type="match status" value="1"/>
</dbReference>
<dbReference type="Proteomes" id="UP000239649">
    <property type="component" value="Unassembled WGS sequence"/>
</dbReference>
<dbReference type="InterPro" id="IPR002013">
    <property type="entry name" value="SAC_dom"/>
</dbReference>
<organism evidence="3 4">
    <name type="scientific">Micractinium conductrix</name>
    <dbReference type="NCBI Taxonomy" id="554055"/>
    <lineage>
        <taxon>Eukaryota</taxon>
        <taxon>Viridiplantae</taxon>
        <taxon>Chlorophyta</taxon>
        <taxon>core chlorophytes</taxon>
        <taxon>Trebouxiophyceae</taxon>
        <taxon>Chlorellales</taxon>
        <taxon>Chlorellaceae</taxon>
        <taxon>Chlorella clade</taxon>
        <taxon>Micractinium</taxon>
    </lineage>
</organism>
<dbReference type="EMBL" id="LHPF02000007">
    <property type="protein sequence ID" value="PSC73450.1"/>
    <property type="molecule type" value="Genomic_DNA"/>
</dbReference>
<evidence type="ECO:0000313" key="3">
    <source>
        <dbReference type="EMBL" id="PSC73450.1"/>
    </source>
</evidence>
<feature type="domain" description="SAC" evidence="2">
    <location>
        <begin position="218"/>
        <end position="548"/>
    </location>
</feature>
<dbReference type="Pfam" id="PF02383">
    <property type="entry name" value="Syja_N"/>
    <property type="match status" value="1"/>
</dbReference>